<evidence type="ECO:0000256" key="5">
    <source>
        <dbReference type="ARBA" id="ARBA00022723"/>
    </source>
</evidence>
<keyword evidence="14" id="KW-1185">Reference proteome</keyword>
<keyword evidence="5 11" id="KW-0479">Metal-binding</keyword>
<comment type="subunit">
    <text evidence="11">Tetramer of two alpha and two beta subunits.</text>
</comment>
<dbReference type="GO" id="GO:0005524">
    <property type="term" value="F:ATP binding"/>
    <property type="evidence" value="ECO:0007669"/>
    <property type="project" value="UniProtKB-UniRule"/>
</dbReference>
<dbReference type="InterPro" id="IPR006195">
    <property type="entry name" value="aa-tRNA-synth_II"/>
</dbReference>
<keyword evidence="9 11" id="KW-0648">Protein biosynthesis</keyword>
<dbReference type="Gene3D" id="3.30.930.10">
    <property type="entry name" value="Bira Bifunctional Protein, Domain 2"/>
    <property type="match status" value="1"/>
</dbReference>
<dbReference type="EC" id="6.1.1.20" evidence="11"/>
<dbReference type="InterPro" id="IPR004529">
    <property type="entry name" value="Phe-tRNA-synth_IIc_asu"/>
</dbReference>
<evidence type="ECO:0000259" key="12">
    <source>
        <dbReference type="PROSITE" id="PS50862"/>
    </source>
</evidence>
<feature type="binding site" evidence="11">
    <location>
        <begin position="446"/>
        <end position="448"/>
    </location>
    <ligand>
        <name>L-phenylalanine</name>
        <dbReference type="ChEBI" id="CHEBI:58095"/>
    </ligand>
</feature>
<dbReference type="Gene3D" id="1.10.10.10">
    <property type="entry name" value="Winged helix-like DNA-binding domain superfamily/Winged helix DNA-binding domain"/>
    <property type="match status" value="1"/>
</dbReference>
<dbReference type="InterPro" id="IPR002319">
    <property type="entry name" value="Phenylalanyl-tRNA_Synthase"/>
</dbReference>
<dbReference type="GO" id="GO:0000287">
    <property type="term" value="F:magnesium ion binding"/>
    <property type="evidence" value="ECO:0007669"/>
    <property type="project" value="UniProtKB-UniRule"/>
</dbReference>
<dbReference type="SUPFAM" id="SSF55681">
    <property type="entry name" value="Class II aaRS and biotin synthetases"/>
    <property type="match status" value="1"/>
</dbReference>
<feature type="binding site" evidence="11">
    <location>
        <position position="486"/>
    </location>
    <ligand>
        <name>L-phenylalanine</name>
        <dbReference type="ChEBI" id="CHEBI:58095"/>
    </ligand>
</feature>
<dbReference type="NCBIfam" id="NF003210">
    <property type="entry name" value="PRK04172.1"/>
    <property type="match status" value="1"/>
</dbReference>
<evidence type="ECO:0000256" key="2">
    <source>
        <dbReference type="ARBA" id="ARBA00006703"/>
    </source>
</evidence>
<dbReference type="GO" id="GO:0000049">
    <property type="term" value="F:tRNA binding"/>
    <property type="evidence" value="ECO:0007669"/>
    <property type="project" value="InterPro"/>
</dbReference>
<dbReference type="PROSITE" id="PS50862">
    <property type="entry name" value="AA_TRNA_LIGASE_II"/>
    <property type="match status" value="1"/>
</dbReference>
<dbReference type="FunFam" id="3.30.930.10:FF:000095">
    <property type="entry name" value="Phenylalanine--tRNA ligase alpha subunit"/>
    <property type="match status" value="1"/>
</dbReference>
<keyword evidence="7 11" id="KW-0067">ATP-binding</keyword>
<keyword evidence="4 11" id="KW-0436">Ligase</keyword>
<evidence type="ECO:0000256" key="1">
    <source>
        <dbReference type="ARBA" id="ARBA00004496"/>
    </source>
</evidence>
<keyword evidence="3 11" id="KW-0963">Cytoplasm</keyword>
<feature type="binding site" evidence="11">
    <location>
        <position position="407"/>
    </location>
    <ligand>
        <name>L-phenylalanine</name>
        <dbReference type="ChEBI" id="CHEBI:58095"/>
    </ligand>
</feature>
<dbReference type="HAMAP" id="MF_00282">
    <property type="entry name" value="Phe_tRNA_synth_alpha2"/>
    <property type="match status" value="1"/>
</dbReference>
<feature type="domain" description="Aminoacyl-transfer RNA synthetases class-II family profile" evidence="12">
    <location>
        <begin position="309"/>
        <end position="541"/>
    </location>
</feature>
<dbReference type="CDD" id="cd00496">
    <property type="entry name" value="PheRS_alpha_core"/>
    <property type="match status" value="1"/>
</dbReference>
<dbReference type="RefSeq" id="WP_256999954.1">
    <property type="nucleotide sequence ID" value="NZ_FZMP01000059.1"/>
</dbReference>
<evidence type="ECO:0000313" key="14">
    <source>
        <dbReference type="Proteomes" id="UP000218615"/>
    </source>
</evidence>
<evidence type="ECO:0000313" key="13">
    <source>
        <dbReference type="EMBL" id="SNQ60029.1"/>
    </source>
</evidence>
<dbReference type="GO" id="GO:0006432">
    <property type="term" value="P:phenylalanyl-tRNA aminoacylation"/>
    <property type="evidence" value="ECO:0007669"/>
    <property type="project" value="UniProtKB-UniRule"/>
</dbReference>
<dbReference type="Pfam" id="PF01409">
    <property type="entry name" value="tRNA-synt_2d"/>
    <property type="match status" value="1"/>
</dbReference>
<dbReference type="NCBIfam" id="TIGR00468">
    <property type="entry name" value="pheS"/>
    <property type="match status" value="1"/>
</dbReference>
<accession>A0A284VLE4</accession>
<keyword evidence="10 11" id="KW-0030">Aminoacyl-tRNA synthetase</keyword>
<evidence type="ECO:0000256" key="10">
    <source>
        <dbReference type="ARBA" id="ARBA00023146"/>
    </source>
</evidence>
<comment type="subcellular location">
    <subcellularLocation>
        <location evidence="1 11">Cytoplasm</location>
    </subcellularLocation>
</comment>
<feature type="binding site" evidence="11">
    <location>
        <position position="488"/>
    </location>
    <ligand>
        <name>Mg(2+)</name>
        <dbReference type="ChEBI" id="CHEBI:18420"/>
        <note>ligand shared with heterodimeric partner</note>
    </ligand>
</feature>
<dbReference type="InterPro" id="IPR036390">
    <property type="entry name" value="WH_DNA-bd_sf"/>
</dbReference>
<gene>
    <name evidence="11 13" type="primary">pheS</name>
    <name evidence="13" type="ORF">MNV_1510022</name>
</gene>
<dbReference type="GO" id="GO:0004826">
    <property type="term" value="F:phenylalanine-tRNA ligase activity"/>
    <property type="evidence" value="ECO:0007669"/>
    <property type="project" value="UniProtKB-UniRule"/>
</dbReference>
<dbReference type="InterPro" id="IPR022917">
    <property type="entry name" value="Phe_tRNA_ligase_alpha_bac/arc"/>
</dbReference>
<dbReference type="Proteomes" id="UP000218615">
    <property type="component" value="Unassembled WGS sequence"/>
</dbReference>
<evidence type="ECO:0000256" key="6">
    <source>
        <dbReference type="ARBA" id="ARBA00022741"/>
    </source>
</evidence>
<comment type="cofactor">
    <cofactor evidence="11">
        <name>Mg(2+)</name>
        <dbReference type="ChEBI" id="CHEBI:18420"/>
    </cofactor>
    <text evidence="11">Binds 2 magnesium ions per tetramer.</text>
</comment>
<evidence type="ECO:0000256" key="3">
    <source>
        <dbReference type="ARBA" id="ARBA00022490"/>
    </source>
</evidence>
<dbReference type="InterPro" id="IPR036388">
    <property type="entry name" value="WH-like_DNA-bd_sf"/>
</dbReference>
<comment type="catalytic activity">
    <reaction evidence="11">
        <text>tRNA(Phe) + L-phenylalanine + ATP = L-phenylalanyl-tRNA(Phe) + AMP + diphosphate + H(+)</text>
        <dbReference type="Rhea" id="RHEA:19413"/>
        <dbReference type="Rhea" id="RHEA-COMP:9668"/>
        <dbReference type="Rhea" id="RHEA-COMP:9699"/>
        <dbReference type="ChEBI" id="CHEBI:15378"/>
        <dbReference type="ChEBI" id="CHEBI:30616"/>
        <dbReference type="ChEBI" id="CHEBI:33019"/>
        <dbReference type="ChEBI" id="CHEBI:58095"/>
        <dbReference type="ChEBI" id="CHEBI:78442"/>
        <dbReference type="ChEBI" id="CHEBI:78531"/>
        <dbReference type="ChEBI" id="CHEBI:456215"/>
        <dbReference type="EC" id="6.1.1.20"/>
    </reaction>
</comment>
<keyword evidence="8 11" id="KW-0460">Magnesium</keyword>
<organism evidence="13 14">
    <name type="scientific">Candidatus Methanoperedens nitratireducens</name>
    <dbReference type="NCBI Taxonomy" id="1392998"/>
    <lineage>
        <taxon>Archaea</taxon>
        <taxon>Methanobacteriati</taxon>
        <taxon>Methanobacteriota</taxon>
        <taxon>Stenosarchaea group</taxon>
        <taxon>Methanomicrobia</taxon>
        <taxon>Methanosarcinales</taxon>
        <taxon>ANME-2 cluster</taxon>
        <taxon>Candidatus Methanoperedentaceae</taxon>
        <taxon>Candidatus Methanoperedens</taxon>
    </lineage>
</organism>
<dbReference type="InterPro" id="IPR045864">
    <property type="entry name" value="aa-tRNA-synth_II/BPL/LPL"/>
</dbReference>
<sequence>MTSLKEYNLTNNEKRVLLALAKKDRVSPEELAANSGLSIEAAMQSAFLLAEKGLCDVKEKLTAIYTLTKEGELYAQISLPERQIINSLTAPLSLSELKKKFPPQMVGIALGWLRKKNWAKIEGDKIVPSGSAEVGEDEEVLQKLKQSADKETAVLSTDDVNECGDKVPSHIIKKAIEMGCKSTKYIYREGHYCKNFPASNLYGSPHRFSNPKSVQDHKVNLGEGWVIFESPSRDLIKRNLVEKTEKKERNITITEAGKALAEAGLTIEEEIAQLTPAIIKSGAWKTGRIRPYNIHTPVKPIYGAKIHPYQRLINEMRSIFLDMGFTEIKGDIVQSSFWNFDALFQPQDHPAREMQDTFHLATECDIPEEYIAPVKEMHERGAGISRGWGGKWSEEVSRKQVLRTHTTAVTIKYLADHPDPPVKAFCIDRAYRREAIDPTHTPEFEQLEGVVMDKGVSFKNLLGCLTEFYHRMGFDEVRFRPGYFPYTEPSVEPEVYIESRGKWVELGGAGVFRKEVTLPLGIKYPVLAWGLGVSRVAMLRLGLKDLRELYQSDIDWLRKSTVL</sequence>
<dbReference type="GO" id="GO:0005737">
    <property type="term" value="C:cytoplasm"/>
    <property type="evidence" value="ECO:0007669"/>
    <property type="project" value="UniProtKB-SubCell"/>
</dbReference>
<dbReference type="AlphaFoldDB" id="A0A284VLE4"/>
<comment type="similarity">
    <text evidence="2 11">Belongs to the class-II aminoacyl-tRNA synthetase family. Phe-tRNA synthetase alpha subunit type 2 subfamily.</text>
</comment>
<proteinExistence type="inferred from homology"/>
<dbReference type="EMBL" id="FZMP01000059">
    <property type="protein sequence ID" value="SNQ60029.1"/>
    <property type="molecule type" value="Genomic_DNA"/>
</dbReference>
<protein>
    <recommendedName>
        <fullName evidence="11">Phenylalanine--tRNA ligase alpha subunit</fullName>
        <ecNumber evidence="11">6.1.1.20</ecNumber>
    </recommendedName>
    <alternativeName>
        <fullName evidence="11">Phenylalanyl-tRNA synthetase alpha subunit</fullName>
        <shortName evidence="11">PheRS</shortName>
    </alternativeName>
</protein>
<feature type="binding site" evidence="11">
    <location>
        <position position="512"/>
    </location>
    <ligand>
        <name>L-phenylalanine</name>
        <dbReference type="ChEBI" id="CHEBI:58095"/>
    </ligand>
</feature>
<name>A0A284VLE4_9EURY</name>
<evidence type="ECO:0000256" key="7">
    <source>
        <dbReference type="ARBA" id="ARBA00022840"/>
    </source>
</evidence>
<evidence type="ECO:0000256" key="9">
    <source>
        <dbReference type="ARBA" id="ARBA00022917"/>
    </source>
</evidence>
<reference evidence="14" key="1">
    <citation type="submission" date="2017-06" db="EMBL/GenBank/DDBJ databases">
        <authorList>
            <person name="Cremers G."/>
        </authorList>
    </citation>
    <scope>NUCLEOTIDE SEQUENCE [LARGE SCALE GENOMIC DNA]</scope>
</reference>
<dbReference type="SUPFAM" id="SSF46785">
    <property type="entry name" value="Winged helix' DNA-binding domain"/>
    <property type="match status" value="1"/>
</dbReference>
<evidence type="ECO:0000256" key="11">
    <source>
        <dbReference type="HAMAP-Rule" id="MF_00282"/>
    </source>
</evidence>
<evidence type="ECO:0000256" key="8">
    <source>
        <dbReference type="ARBA" id="ARBA00022842"/>
    </source>
</evidence>
<dbReference type="PANTHER" id="PTHR11538:SF40">
    <property type="entry name" value="PHENYLALANINE--TRNA LIGASE ALPHA SUBUNIT"/>
    <property type="match status" value="1"/>
</dbReference>
<dbReference type="PANTHER" id="PTHR11538">
    <property type="entry name" value="PHENYLALANYL-TRNA SYNTHETASE"/>
    <property type="match status" value="1"/>
</dbReference>
<keyword evidence="6 11" id="KW-0547">Nucleotide-binding</keyword>
<evidence type="ECO:0000256" key="4">
    <source>
        <dbReference type="ARBA" id="ARBA00022598"/>
    </source>
</evidence>